<dbReference type="Gene3D" id="3.20.20.80">
    <property type="entry name" value="Glycosidases"/>
    <property type="match status" value="1"/>
</dbReference>
<dbReference type="Proteomes" id="UP000215043">
    <property type="component" value="Chromosome"/>
</dbReference>
<dbReference type="EMBL" id="CP022752">
    <property type="protein sequence ID" value="ASU78759.1"/>
    <property type="molecule type" value="Genomic_DNA"/>
</dbReference>
<dbReference type="EMBL" id="JPMV01000018">
    <property type="protein sequence ID" value="KGI81514.1"/>
    <property type="molecule type" value="Genomic_DNA"/>
</dbReference>
<evidence type="ECO:0000256" key="2">
    <source>
        <dbReference type="ARBA" id="ARBA00023295"/>
    </source>
</evidence>
<protein>
    <submittedName>
        <fullName evidence="5">Beta-mannosidase</fullName>
    </submittedName>
</protein>
<proteinExistence type="inferred from homology"/>
<dbReference type="HOGENOM" id="CLU_429428_0_0_11"/>
<dbReference type="InterPro" id="IPR017853">
    <property type="entry name" value="GH"/>
</dbReference>
<evidence type="ECO:0000259" key="4">
    <source>
        <dbReference type="Pfam" id="PF00150"/>
    </source>
</evidence>
<evidence type="ECO:0000313" key="7">
    <source>
        <dbReference type="Proteomes" id="UP000029737"/>
    </source>
</evidence>
<dbReference type="OrthoDB" id="9800974at2"/>
<accession>A0A099D6B1</accession>
<evidence type="ECO:0000256" key="3">
    <source>
        <dbReference type="RuleBase" id="RU361153"/>
    </source>
</evidence>
<dbReference type="Pfam" id="PF00150">
    <property type="entry name" value="Cellulase"/>
    <property type="match status" value="1"/>
</dbReference>
<reference evidence="6 7" key="1">
    <citation type="journal article" date="2014" name="PLoS ONE">
        <title>Identification and Characterization of a New Erythromycin Biosynthetic Gene Cluster in Actinopolyspora erythraea YIM90600, a Novel Erythronolide-Producing Halophilic Actinomycete Isolated from Salt Field.</title>
        <authorList>
            <person name="Chen D."/>
            <person name="Feng J."/>
            <person name="Huang L."/>
            <person name="Zhang Q."/>
            <person name="Wu J."/>
            <person name="Zhu X."/>
            <person name="Duan Y."/>
            <person name="Xu Z."/>
        </authorList>
    </citation>
    <scope>NUCLEOTIDE SEQUENCE [LARGE SCALE GENOMIC DNA]</scope>
    <source>
        <strain evidence="6 7">YIM90600</strain>
    </source>
</reference>
<sequence length="645" mass="71364">MRRGFAFVETRDGPATWFGANFWSAAGGPRMWSRYDPELIRAELAVLREHGLTLTRSFFFWPDFMPEPHHIDESCAAAYSDFLNAHVETGMRTIPTFLVGHMSGENFDPPWRHGRDLYRDVWMLDRQSWFIERLTARYADHPAVAGWLISNEMPIYGDSAERESVTAWAGLMVRAVRAGGGTQPVSIGDGAWGAEVTGSDNGFSVRDLASLTDFLGPHVYRMEDDRIRQHFGAAFICELTSTLGSPVVLEEFGLSSEFASDEHAATYYRQVLHNSLLAGATGWIAWNNTDFDGLAGQDPYRHHPFELHFGLTTSEREPKPQLREMARFADTLSAIDVLGCRREPARAAMIVPEHLEGDLPISDGDDARFAFSTLRQAYTSAKLAGLPVGLCRERDGLAEDCSLYLLPSAKQLTAPSVAGLEELAASGAVVYLSYCHGTGSFQRGPWIAGLNRSFGVEHQLWYGEVDPIEPDEVELTFRRDFGALAAGEKLRVPVAGNRHSRARLPVRATEAEILAVDQDGEPAVLRRSVGSGWMVLCAYPIEHMADWTPAANPDAAVRLYDALADFAGMHRAVRVADPAVGVDVLRHRDGRRFVFVTSHSPEPLRVTPEVAGGELTELDDDKPVDTLELPPYEVRVLSFSEFDAA</sequence>
<dbReference type="KEGG" id="aey:CDG81_11260"/>
<reference evidence="5 8" key="2">
    <citation type="submission" date="2017-08" db="EMBL/GenBank/DDBJ databases">
        <title>The complete genome sequence of moderately halophilic actinomycete Actinopolyspora erythraea YIM 90600, the producer of novel erythromycin, novel actinopolysporins A-C and tubercidin.</title>
        <authorList>
            <person name="Yin M."/>
            <person name="Tang S."/>
        </authorList>
    </citation>
    <scope>NUCLEOTIDE SEQUENCE [LARGE SCALE GENOMIC DNA]</scope>
    <source>
        <strain evidence="5 8">YIM 90600</strain>
    </source>
</reference>
<dbReference type="eggNOG" id="COG3934">
    <property type="taxonomic scope" value="Bacteria"/>
</dbReference>
<name>A0A099D6B1_9ACTN</name>
<keyword evidence="7" id="KW-1185">Reference proteome</keyword>
<evidence type="ECO:0000313" key="8">
    <source>
        <dbReference type="Proteomes" id="UP000215043"/>
    </source>
</evidence>
<dbReference type="Proteomes" id="UP000029737">
    <property type="component" value="Unassembled WGS sequence"/>
</dbReference>
<feature type="domain" description="Glycoside hydrolase family 5" evidence="4">
    <location>
        <begin position="42"/>
        <end position="288"/>
    </location>
</feature>
<dbReference type="RefSeq" id="WP_043573202.1">
    <property type="nucleotide sequence ID" value="NZ_CP022752.1"/>
</dbReference>
<dbReference type="InterPro" id="IPR001547">
    <property type="entry name" value="Glyco_hydro_5"/>
</dbReference>
<dbReference type="InterPro" id="IPR029062">
    <property type="entry name" value="Class_I_gatase-like"/>
</dbReference>
<evidence type="ECO:0000313" key="6">
    <source>
        <dbReference type="EMBL" id="KGI81514.1"/>
    </source>
</evidence>
<organism evidence="5 8">
    <name type="scientific">Actinopolyspora erythraea</name>
    <dbReference type="NCBI Taxonomy" id="414996"/>
    <lineage>
        <taxon>Bacteria</taxon>
        <taxon>Bacillati</taxon>
        <taxon>Actinomycetota</taxon>
        <taxon>Actinomycetes</taxon>
        <taxon>Actinopolysporales</taxon>
        <taxon>Actinopolysporaceae</taxon>
        <taxon>Actinopolyspora</taxon>
    </lineage>
</organism>
<dbReference type="GO" id="GO:0000272">
    <property type="term" value="P:polysaccharide catabolic process"/>
    <property type="evidence" value="ECO:0007669"/>
    <property type="project" value="InterPro"/>
</dbReference>
<keyword evidence="2 3" id="KW-0326">Glycosidase</keyword>
<dbReference type="GO" id="GO:0004553">
    <property type="term" value="F:hydrolase activity, hydrolyzing O-glycosyl compounds"/>
    <property type="evidence" value="ECO:0007669"/>
    <property type="project" value="InterPro"/>
</dbReference>
<comment type="similarity">
    <text evidence="3">Belongs to the glycosyl hydrolase 5 (cellulase A) family.</text>
</comment>
<dbReference type="SUPFAM" id="SSF51445">
    <property type="entry name" value="(Trans)glycosidases"/>
    <property type="match status" value="1"/>
</dbReference>
<evidence type="ECO:0000256" key="1">
    <source>
        <dbReference type="ARBA" id="ARBA00022801"/>
    </source>
</evidence>
<dbReference type="Gene3D" id="3.40.50.880">
    <property type="match status" value="1"/>
</dbReference>
<evidence type="ECO:0000313" key="5">
    <source>
        <dbReference type="EMBL" id="ASU78759.1"/>
    </source>
</evidence>
<gene>
    <name evidence="5" type="ORF">CDG81_11260</name>
    <name evidence="6" type="ORF">IL38_11320</name>
</gene>
<dbReference type="AlphaFoldDB" id="A0A099D6B1"/>
<keyword evidence="1 3" id="KW-0378">Hydrolase</keyword>